<keyword evidence="2" id="KW-1185">Reference proteome</keyword>
<evidence type="ECO:0000313" key="1">
    <source>
        <dbReference type="EMBL" id="MDJ1500035.1"/>
    </source>
</evidence>
<dbReference type="EMBL" id="JASJOU010000001">
    <property type="protein sequence ID" value="MDJ1500035.1"/>
    <property type="molecule type" value="Genomic_DNA"/>
</dbReference>
<dbReference type="Proteomes" id="UP001232063">
    <property type="component" value="Unassembled WGS sequence"/>
</dbReference>
<reference evidence="1" key="1">
    <citation type="submission" date="2023-05" db="EMBL/GenBank/DDBJ databases">
        <authorList>
            <person name="Zhang X."/>
        </authorList>
    </citation>
    <scope>NUCLEOTIDE SEQUENCE</scope>
    <source>
        <strain evidence="1">BD1B2-1</strain>
    </source>
</reference>
<dbReference type="RefSeq" id="WP_314509566.1">
    <property type="nucleotide sequence ID" value="NZ_JASJOU010000001.1"/>
</dbReference>
<dbReference type="AlphaFoldDB" id="A0AAE3R240"/>
<comment type="caution">
    <text evidence="1">The sequence shown here is derived from an EMBL/GenBank/DDBJ whole genome shotgun (WGS) entry which is preliminary data.</text>
</comment>
<evidence type="ECO:0000313" key="2">
    <source>
        <dbReference type="Proteomes" id="UP001232063"/>
    </source>
</evidence>
<proteinExistence type="predicted"/>
<gene>
    <name evidence="1" type="ORF">QNI22_05240</name>
</gene>
<protein>
    <submittedName>
        <fullName evidence="1">Uncharacterized protein</fullName>
    </submittedName>
</protein>
<sequence>MNEPLEVFIGLHCIEPFCGFAGHLLLPFSQYQDKTQLLIKNLVNPEWCIETISAA</sequence>
<accession>A0AAE3R240</accession>
<name>A0AAE3R240_9BACT</name>
<organism evidence="1 2">
    <name type="scientific">Xanthocytophaga agilis</name>
    <dbReference type="NCBI Taxonomy" id="3048010"/>
    <lineage>
        <taxon>Bacteria</taxon>
        <taxon>Pseudomonadati</taxon>
        <taxon>Bacteroidota</taxon>
        <taxon>Cytophagia</taxon>
        <taxon>Cytophagales</taxon>
        <taxon>Rhodocytophagaceae</taxon>
        <taxon>Xanthocytophaga</taxon>
    </lineage>
</organism>